<dbReference type="PROSITE" id="PS00114">
    <property type="entry name" value="PRPP_SYNTHASE"/>
    <property type="match status" value="1"/>
</dbReference>
<dbReference type="FunCoup" id="A0A7M7RCZ2">
    <property type="interactions" value="900"/>
</dbReference>
<dbReference type="KEGG" id="spu:585120"/>
<reference evidence="15" key="1">
    <citation type="submission" date="2015-02" db="EMBL/GenBank/DDBJ databases">
        <title>Genome sequencing for Strongylocentrotus purpuratus.</title>
        <authorList>
            <person name="Murali S."/>
            <person name="Liu Y."/>
            <person name="Vee V."/>
            <person name="English A."/>
            <person name="Wang M."/>
            <person name="Skinner E."/>
            <person name="Han Y."/>
            <person name="Muzny D.M."/>
            <person name="Worley K.C."/>
            <person name="Gibbs R.A."/>
        </authorList>
    </citation>
    <scope>NUCLEOTIDE SEQUENCE</scope>
</reference>
<dbReference type="InterPro" id="IPR000836">
    <property type="entry name" value="PRTase_dom"/>
</dbReference>
<evidence type="ECO:0000313" key="14">
    <source>
        <dbReference type="EnsemblMetazoa" id="XP_790052"/>
    </source>
</evidence>
<dbReference type="AlphaFoldDB" id="A0A7M7RCZ2"/>
<dbReference type="GO" id="GO:0002189">
    <property type="term" value="C:ribose phosphate diphosphokinase complex"/>
    <property type="evidence" value="ECO:0000318"/>
    <property type="project" value="GO_Central"/>
</dbReference>
<sequence>MVDSLILNGKPEDQLQISPRMPNIKVFSGSSHHDLAQKIANRLGYDLGRVVTKKFSNQETCVEIGESVRGEDVYIVQSGCGDINDNLMEMLIMINACKIASSSRVTAVIPLFPYARQDKKDKSRAPISAKLVANMLSVAGADHIITMDLHASQIQGFFDIPVDNLYAEPAVLKWIKENIPEWGNSIIVSPDAGGAKRVTSIADRLNIEFALIHKERKKANEVASMVLVGDVKDRVAILVDDMADTCGTICHAAEKLKDAGAIKVYAILTHGIFSGPAIQRINNACFEKVVVTNTIPQEDKCKQSSKIAVIDISMMLAEAIRRTHNGESVSYLFSNVPL</sequence>
<dbReference type="OMA" id="YFGWARQ"/>
<dbReference type="InterPro" id="IPR029099">
    <property type="entry name" value="Pribosyltran_N"/>
</dbReference>
<comment type="function">
    <text evidence="1">Catalyzes the synthesis of phosphoribosylpyrophosphate (PRPP) that is essential for nucleotide synthesis.</text>
</comment>
<dbReference type="CDD" id="cd06223">
    <property type="entry name" value="PRTases_typeI"/>
    <property type="match status" value="1"/>
</dbReference>
<accession>A0A7M7RCZ2</accession>
<dbReference type="InParanoid" id="A0A7M7RCZ2"/>
<organism evidence="14 15">
    <name type="scientific">Strongylocentrotus purpuratus</name>
    <name type="common">Purple sea urchin</name>
    <dbReference type="NCBI Taxonomy" id="7668"/>
    <lineage>
        <taxon>Eukaryota</taxon>
        <taxon>Metazoa</taxon>
        <taxon>Echinodermata</taxon>
        <taxon>Eleutherozoa</taxon>
        <taxon>Echinozoa</taxon>
        <taxon>Echinoidea</taxon>
        <taxon>Euechinoidea</taxon>
        <taxon>Echinacea</taxon>
        <taxon>Camarodonta</taxon>
        <taxon>Echinidea</taxon>
        <taxon>Strongylocentrotidae</taxon>
        <taxon>Strongylocentrotus</taxon>
    </lineage>
</organism>
<evidence type="ECO:0000256" key="5">
    <source>
        <dbReference type="ARBA" id="ARBA00022679"/>
    </source>
</evidence>
<evidence type="ECO:0000256" key="4">
    <source>
        <dbReference type="ARBA" id="ARBA00013247"/>
    </source>
</evidence>
<keyword evidence="5" id="KW-0808">Transferase</keyword>
<evidence type="ECO:0000256" key="3">
    <source>
        <dbReference type="ARBA" id="ARBA00006478"/>
    </source>
</evidence>
<evidence type="ECO:0000313" key="15">
    <source>
        <dbReference type="Proteomes" id="UP000007110"/>
    </source>
</evidence>
<dbReference type="GO" id="GO:0016301">
    <property type="term" value="F:kinase activity"/>
    <property type="evidence" value="ECO:0007669"/>
    <property type="project" value="UniProtKB-KW"/>
</dbReference>
<reference evidence="14" key="2">
    <citation type="submission" date="2021-01" db="UniProtKB">
        <authorList>
            <consortium name="EnsemblMetazoa"/>
        </authorList>
    </citation>
    <scope>IDENTIFICATION</scope>
</reference>
<feature type="domain" description="Ribose-phosphate pyrophosphokinase N-terminal" evidence="13">
    <location>
        <begin position="24"/>
        <end position="140"/>
    </location>
</feature>
<dbReference type="GO" id="GO:0005524">
    <property type="term" value="F:ATP binding"/>
    <property type="evidence" value="ECO:0007669"/>
    <property type="project" value="UniProtKB-KW"/>
</dbReference>
<evidence type="ECO:0000256" key="10">
    <source>
        <dbReference type="ARBA" id="ARBA00022840"/>
    </source>
</evidence>
<evidence type="ECO:0000256" key="9">
    <source>
        <dbReference type="ARBA" id="ARBA00022777"/>
    </source>
</evidence>
<comment type="similarity">
    <text evidence="3">Belongs to the ribose-phosphate pyrophosphokinase family.</text>
</comment>
<dbReference type="SMART" id="SM01400">
    <property type="entry name" value="Pribosyltran_N"/>
    <property type="match status" value="1"/>
</dbReference>
<comment type="subunit">
    <text evidence="12">Homodimer. The active form is probably a hexamer composed of 3 homodimers.</text>
</comment>
<dbReference type="RefSeq" id="XP_790052.3">
    <property type="nucleotide sequence ID" value="XM_784959.5"/>
</dbReference>
<dbReference type="InterPro" id="IPR029057">
    <property type="entry name" value="PRTase-like"/>
</dbReference>
<dbReference type="InterPro" id="IPR005946">
    <property type="entry name" value="Rib-P_diPkinase"/>
</dbReference>
<dbReference type="GeneID" id="585120"/>
<dbReference type="SUPFAM" id="SSF53271">
    <property type="entry name" value="PRTase-like"/>
    <property type="match status" value="1"/>
</dbReference>
<comment type="pathway">
    <text evidence="2">Metabolic intermediate biosynthesis; 5-phospho-alpha-D-ribose 1-diphosphate biosynthesis; 5-phospho-alpha-D-ribose 1-diphosphate from D-ribose 5-phosphate (route I): step 1/1.</text>
</comment>
<evidence type="ECO:0000256" key="1">
    <source>
        <dbReference type="ARBA" id="ARBA00003018"/>
    </source>
</evidence>
<dbReference type="Pfam" id="PF13793">
    <property type="entry name" value="Pribosyltran_N"/>
    <property type="match status" value="1"/>
</dbReference>
<evidence type="ECO:0000259" key="13">
    <source>
        <dbReference type="Pfam" id="PF13793"/>
    </source>
</evidence>
<keyword evidence="6" id="KW-0479">Metal-binding</keyword>
<dbReference type="EC" id="2.7.6.1" evidence="4"/>
<dbReference type="FunFam" id="3.40.50.2020:FF:000005">
    <property type="entry name" value="Ribose-phosphate pyrophosphokinase 1"/>
    <property type="match status" value="1"/>
</dbReference>
<keyword evidence="15" id="KW-1185">Reference proteome</keyword>
<dbReference type="InterPro" id="IPR000842">
    <property type="entry name" value="PRib_PP_synth_CS"/>
</dbReference>
<keyword evidence="11" id="KW-0460">Magnesium</keyword>
<keyword evidence="10" id="KW-0067">ATP-binding</keyword>
<dbReference type="GO" id="GO:0006164">
    <property type="term" value="P:purine nucleotide biosynthetic process"/>
    <property type="evidence" value="ECO:0000318"/>
    <property type="project" value="GO_Central"/>
</dbReference>
<dbReference type="GO" id="GO:0005737">
    <property type="term" value="C:cytoplasm"/>
    <property type="evidence" value="ECO:0000318"/>
    <property type="project" value="GO_Central"/>
</dbReference>
<dbReference type="InterPro" id="IPR037515">
    <property type="entry name" value="Rib-P_diPkinase_bac"/>
</dbReference>
<evidence type="ECO:0000256" key="2">
    <source>
        <dbReference type="ARBA" id="ARBA00004996"/>
    </source>
</evidence>
<dbReference type="Gene3D" id="3.40.50.2020">
    <property type="match status" value="2"/>
</dbReference>
<evidence type="ECO:0000256" key="6">
    <source>
        <dbReference type="ARBA" id="ARBA00022723"/>
    </source>
</evidence>
<dbReference type="EnsemblMetazoa" id="XM_784959">
    <property type="protein sequence ID" value="XP_790052"/>
    <property type="gene ID" value="LOC585120"/>
</dbReference>
<dbReference type="GO" id="GO:0009156">
    <property type="term" value="P:ribonucleoside monophosphate biosynthetic process"/>
    <property type="evidence" value="ECO:0007669"/>
    <property type="project" value="InterPro"/>
</dbReference>
<dbReference type="Proteomes" id="UP000007110">
    <property type="component" value="Unassembled WGS sequence"/>
</dbReference>
<name>A0A7M7RCZ2_STRPU</name>
<evidence type="ECO:0000256" key="8">
    <source>
        <dbReference type="ARBA" id="ARBA00022741"/>
    </source>
</evidence>
<protein>
    <recommendedName>
        <fullName evidence="4">ribose-phosphate diphosphokinase</fullName>
        <ecNumber evidence="4">2.7.6.1</ecNumber>
    </recommendedName>
</protein>
<dbReference type="GO" id="GO:0004749">
    <property type="term" value="F:ribose phosphate diphosphokinase activity"/>
    <property type="evidence" value="ECO:0000318"/>
    <property type="project" value="GO_Central"/>
</dbReference>
<dbReference type="FunFam" id="3.40.50.2020:FF:000031">
    <property type="entry name" value="Probable PRS4-ribose-phosphate pyrophosphokinase 3"/>
    <property type="match status" value="1"/>
</dbReference>
<dbReference type="UniPathway" id="UPA00087">
    <property type="reaction ID" value="UER00172"/>
</dbReference>
<dbReference type="GO" id="GO:0006015">
    <property type="term" value="P:5-phosphoribose 1-diphosphate biosynthetic process"/>
    <property type="evidence" value="ECO:0000318"/>
    <property type="project" value="GO_Central"/>
</dbReference>
<evidence type="ECO:0000256" key="12">
    <source>
        <dbReference type="ARBA" id="ARBA00026067"/>
    </source>
</evidence>
<dbReference type="Pfam" id="PF14572">
    <property type="entry name" value="Pribosyl_synth"/>
    <property type="match status" value="1"/>
</dbReference>
<dbReference type="OrthoDB" id="413572at2759"/>
<keyword evidence="7" id="KW-0545">Nucleotide biosynthesis</keyword>
<dbReference type="NCBIfam" id="NF002320">
    <property type="entry name" value="PRK01259.1"/>
    <property type="match status" value="1"/>
</dbReference>
<dbReference type="PANTHER" id="PTHR10210">
    <property type="entry name" value="RIBOSE-PHOSPHATE DIPHOSPHOKINASE FAMILY MEMBER"/>
    <property type="match status" value="1"/>
</dbReference>
<dbReference type="PANTHER" id="PTHR10210:SF57">
    <property type="entry name" value="RIBOSE-PHOSPHATE DIPHOSPHOKINASE"/>
    <property type="match status" value="1"/>
</dbReference>
<evidence type="ECO:0000256" key="7">
    <source>
        <dbReference type="ARBA" id="ARBA00022727"/>
    </source>
</evidence>
<dbReference type="HAMAP" id="MF_00583_B">
    <property type="entry name" value="RibP_PPkinase_B"/>
    <property type="match status" value="1"/>
</dbReference>
<dbReference type="NCBIfam" id="TIGR01251">
    <property type="entry name" value="ribP_PPkin"/>
    <property type="match status" value="1"/>
</dbReference>
<keyword evidence="9" id="KW-0418">Kinase</keyword>
<evidence type="ECO:0000256" key="11">
    <source>
        <dbReference type="ARBA" id="ARBA00022842"/>
    </source>
</evidence>
<dbReference type="GO" id="GO:0000287">
    <property type="term" value="F:magnesium ion binding"/>
    <property type="evidence" value="ECO:0007669"/>
    <property type="project" value="InterPro"/>
</dbReference>
<keyword evidence="8" id="KW-0547">Nucleotide-binding</keyword>
<proteinExistence type="inferred from homology"/>